<dbReference type="InParanoid" id="G0NIT2"/>
<dbReference type="OrthoDB" id="5815083at2759"/>
<dbReference type="AlphaFoldDB" id="G0NIT2"/>
<protein>
    <submittedName>
        <fullName evidence="1">Uncharacterized protein</fullName>
    </submittedName>
</protein>
<dbReference type="HOGENOM" id="CLU_1107904_0_0_1"/>
<keyword evidence="2" id="KW-1185">Reference proteome</keyword>
<accession>G0NIT2</accession>
<sequence length="251" mass="29781">MFVLRTNDDNDKIYPVIWCDNDDSEVEHRVQIYYNLLNNSKKNTKNYEMTNKAVLPFDEVSEGFYIPVLEILVLKNGWLNGDGVLSYEYGIQVKGIYEDSIWTFNFNDKLFKAGAEQVQFKRKEDPNTVGPLYSHKLLLHFHSDKLARLRNRILVWDDETWRESIIDLLQLCHGVRRHLTQKNYASILIHAEGLQMFNVVSYSDWLFVHKQTWENMKGIEKRWIFFCDQVQFKTFIDCSDEIDDVIEGSYE</sequence>
<dbReference type="EMBL" id="GL379892">
    <property type="protein sequence ID" value="EGT31977.1"/>
    <property type="molecule type" value="Genomic_DNA"/>
</dbReference>
<gene>
    <name evidence="1" type="ORF">CAEBREN_10197</name>
</gene>
<reference evidence="2" key="1">
    <citation type="submission" date="2011-07" db="EMBL/GenBank/DDBJ databases">
        <authorList>
            <consortium name="Caenorhabditis brenneri Sequencing and Analysis Consortium"/>
            <person name="Wilson R.K."/>
        </authorList>
    </citation>
    <scope>NUCLEOTIDE SEQUENCE [LARGE SCALE GENOMIC DNA]</scope>
    <source>
        <strain evidence="2">PB2801</strain>
    </source>
</reference>
<dbReference type="eggNOG" id="ENOG502TJJ9">
    <property type="taxonomic scope" value="Eukaryota"/>
</dbReference>
<evidence type="ECO:0000313" key="2">
    <source>
        <dbReference type="Proteomes" id="UP000008068"/>
    </source>
</evidence>
<name>G0NIT2_CAEBE</name>
<organism evidence="2">
    <name type="scientific">Caenorhabditis brenneri</name>
    <name type="common">Nematode worm</name>
    <dbReference type="NCBI Taxonomy" id="135651"/>
    <lineage>
        <taxon>Eukaryota</taxon>
        <taxon>Metazoa</taxon>
        <taxon>Ecdysozoa</taxon>
        <taxon>Nematoda</taxon>
        <taxon>Chromadorea</taxon>
        <taxon>Rhabditida</taxon>
        <taxon>Rhabditina</taxon>
        <taxon>Rhabditomorpha</taxon>
        <taxon>Rhabditoidea</taxon>
        <taxon>Rhabditidae</taxon>
        <taxon>Peloderinae</taxon>
        <taxon>Caenorhabditis</taxon>
    </lineage>
</organism>
<dbReference type="Proteomes" id="UP000008068">
    <property type="component" value="Unassembled WGS sequence"/>
</dbReference>
<proteinExistence type="predicted"/>
<evidence type="ECO:0000313" key="1">
    <source>
        <dbReference type="EMBL" id="EGT31977.1"/>
    </source>
</evidence>